<accession>A0ABM0GRI2</accession>
<dbReference type="PANTHER" id="PTHR12192:SF26">
    <property type="entry name" value="GLUTATHIONE-SPECIFIC GAMMA-GLUTAMYLCYCLOTRANSFERASE 1"/>
    <property type="match status" value="1"/>
</dbReference>
<dbReference type="PANTHER" id="PTHR12192">
    <property type="entry name" value="CATION TRANSPORT PROTEIN CHAC-RELATED"/>
    <property type="match status" value="1"/>
</dbReference>
<dbReference type="Pfam" id="PF04752">
    <property type="entry name" value="ChaC"/>
    <property type="match status" value="1"/>
</dbReference>
<evidence type="ECO:0000313" key="5">
    <source>
        <dbReference type="RefSeq" id="XP_002735720.1"/>
    </source>
</evidence>
<evidence type="ECO:0000256" key="1">
    <source>
        <dbReference type="ARBA" id="ARBA00009662"/>
    </source>
</evidence>
<dbReference type="Gene3D" id="3.10.490.10">
    <property type="entry name" value="Gamma-glutamyl cyclotransferase-like"/>
    <property type="match status" value="1"/>
</dbReference>
<organism evidence="4 5">
    <name type="scientific">Saccoglossus kowalevskii</name>
    <name type="common">Acorn worm</name>
    <dbReference type="NCBI Taxonomy" id="10224"/>
    <lineage>
        <taxon>Eukaryota</taxon>
        <taxon>Metazoa</taxon>
        <taxon>Hemichordata</taxon>
        <taxon>Enteropneusta</taxon>
        <taxon>Harrimaniidae</taxon>
        <taxon>Saccoglossus</taxon>
    </lineage>
</organism>
<evidence type="ECO:0000313" key="4">
    <source>
        <dbReference type="Proteomes" id="UP000694865"/>
    </source>
</evidence>
<comment type="catalytic activity">
    <reaction evidence="3">
        <text>glutathione = L-cysteinylglycine + 5-oxo-L-proline</text>
        <dbReference type="Rhea" id="RHEA:47724"/>
        <dbReference type="ChEBI" id="CHEBI:57925"/>
        <dbReference type="ChEBI" id="CHEBI:58402"/>
        <dbReference type="ChEBI" id="CHEBI:61694"/>
        <dbReference type="EC" id="4.3.2.7"/>
    </reaction>
</comment>
<evidence type="ECO:0000256" key="2">
    <source>
        <dbReference type="ARBA" id="ARBA00023239"/>
    </source>
</evidence>
<dbReference type="RefSeq" id="XP_002735720.1">
    <property type="nucleotide sequence ID" value="XM_002735674.2"/>
</dbReference>
<sequence length="180" mass="20622">MAWIFGYGSLIWRPNFEYKEKMVGHVKGFCRRFWQESVINRGTKEKPGRVAALMESDSESKVWGVALYVSDTDKEEVLNKLITRELCHPTKTVFFPKDQSKETVEVEIFNCGEGIAQFTGREDIKTTAQFIAQGVGTTGMKNDEYVTKVLDFTHNVAGVEDTYLIELDKLVKEYQKNMKS</sequence>
<dbReference type="GeneID" id="100367122"/>
<reference evidence="5" key="1">
    <citation type="submission" date="2025-08" db="UniProtKB">
        <authorList>
            <consortium name="RefSeq"/>
        </authorList>
    </citation>
    <scope>IDENTIFICATION</scope>
    <source>
        <tissue evidence="5">Testes</tissue>
    </source>
</reference>
<protein>
    <submittedName>
        <fullName evidence="5">Cation transport regulator-like protein 2-like</fullName>
    </submittedName>
</protein>
<dbReference type="CDD" id="cd06661">
    <property type="entry name" value="GGCT_like"/>
    <property type="match status" value="1"/>
</dbReference>
<keyword evidence="4" id="KW-1185">Reference proteome</keyword>
<name>A0ABM0GRI2_SACKO</name>
<dbReference type="InterPro" id="IPR006840">
    <property type="entry name" value="ChaC"/>
</dbReference>
<proteinExistence type="inferred from homology"/>
<comment type="similarity">
    <text evidence="1">Belongs to the gamma-glutamylcyclotransferase family. ChaC subfamily.</text>
</comment>
<gene>
    <name evidence="5" type="primary">LOC100367122</name>
</gene>
<dbReference type="InterPro" id="IPR013024">
    <property type="entry name" value="GGCT-like"/>
</dbReference>
<keyword evidence="2" id="KW-0456">Lyase</keyword>
<dbReference type="Proteomes" id="UP000694865">
    <property type="component" value="Unplaced"/>
</dbReference>
<evidence type="ECO:0000256" key="3">
    <source>
        <dbReference type="ARBA" id="ARBA00048073"/>
    </source>
</evidence>